<gene>
    <name evidence="3" type="ORF">F8C82_11460</name>
</gene>
<keyword evidence="1" id="KW-0472">Membrane</keyword>
<evidence type="ECO:0000256" key="1">
    <source>
        <dbReference type="SAM" id="Phobius"/>
    </source>
</evidence>
<name>A0A6L3ZEN3_9FLAO</name>
<dbReference type="EMBL" id="WBVQ01000002">
    <property type="protein sequence ID" value="KAB2816295.1"/>
    <property type="molecule type" value="Genomic_DNA"/>
</dbReference>
<evidence type="ECO:0000313" key="3">
    <source>
        <dbReference type="EMBL" id="KAB2816295.1"/>
    </source>
</evidence>
<comment type="caution">
    <text evidence="3">The sequence shown here is derived from an EMBL/GenBank/DDBJ whole genome shotgun (WGS) entry which is preliminary data.</text>
</comment>
<reference evidence="3 4" key="1">
    <citation type="submission" date="2019-10" db="EMBL/GenBank/DDBJ databases">
        <title>Genome sequence of Phaeocystidibacter marisrubri JCM30614 (type strain).</title>
        <authorList>
            <person name="Bowman J.P."/>
        </authorList>
    </citation>
    <scope>NUCLEOTIDE SEQUENCE [LARGE SCALE GENOMIC DNA]</scope>
    <source>
        <strain evidence="3 4">JCM 30614</strain>
    </source>
</reference>
<evidence type="ECO:0000313" key="4">
    <source>
        <dbReference type="Proteomes" id="UP000484164"/>
    </source>
</evidence>
<keyword evidence="2" id="KW-0732">Signal</keyword>
<feature type="transmembrane region" description="Helical" evidence="1">
    <location>
        <begin position="32"/>
        <end position="49"/>
    </location>
</feature>
<accession>A0A6L3ZEN3</accession>
<dbReference type="Proteomes" id="UP000484164">
    <property type="component" value="Unassembled WGS sequence"/>
</dbReference>
<feature type="chain" id="PRO_5026973852" evidence="2">
    <location>
        <begin position="23"/>
        <end position="54"/>
    </location>
</feature>
<feature type="signal peptide" evidence="2">
    <location>
        <begin position="1"/>
        <end position="22"/>
    </location>
</feature>
<proteinExistence type="predicted"/>
<dbReference type="AlphaFoldDB" id="A0A6L3ZEN3"/>
<organism evidence="3 4">
    <name type="scientific">Phaeocystidibacter marisrubri</name>
    <dbReference type="NCBI Taxonomy" id="1577780"/>
    <lineage>
        <taxon>Bacteria</taxon>
        <taxon>Pseudomonadati</taxon>
        <taxon>Bacteroidota</taxon>
        <taxon>Flavobacteriia</taxon>
        <taxon>Flavobacteriales</taxon>
        <taxon>Phaeocystidibacteraceae</taxon>
        <taxon>Phaeocystidibacter</taxon>
    </lineage>
</organism>
<evidence type="ECO:0000256" key="2">
    <source>
        <dbReference type="SAM" id="SignalP"/>
    </source>
</evidence>
<keyword evidence="1" id="KW-0812">Transmembrane</keyword>
<keyword evidence="1" id="KW-1133">Transmembrane helix</keyword>
<keyword evidence="4" id="KW-1185">Reference proteome</keyword>
<dbReference type="RefSeq" id="WP_151693722.1">
    <property type="nucleotide sequence ID" value="NZ_BMGX01000001.1"/>
</dbReference>
<protein>
    <submittedName>
        <fullName evidence="3">LPXTG cell wall anchor domain-containing protein</fullName>
    </submittedName>
</protein>
<dbReference type="NCBIfam" id="TIGR01167">
    <property type="entry name" value="LPXTG_anchor"/>
    <property type="match status" value="1"/>
</dbReference>
<sequence length="54" mass="5532">MTRLATLVMVLSLLLLSLPALAQPGNPSTPAPIGGLAILLAAAAGYGIYRKKKD</sequence>